<dbReference type="InterPro" id="IPR012340">
    <property type="entry name" value="NA-bd_OB-fold"/>
</dbReference>
<dbReference type="EMBL" id="CP060007">
    <property type="protein sequence ID" value="QNA44244.1"/>
    <property type="molecule type" value="Genomic_DNA"/>
</dbReference>
<dbReference type="Gene3D" id="2.40.50.140">
    <property type="entry name" value="Nucleic acid-binding proteins"/>
    <property type="match status" value="1"/>
</dbReference>
<dbReference type="GO" id="GO:0009295">
    <property type="term" value="C:nucleoid"/>
    <property type="evidence" value="ECO:0007669"/>
    <property type="project" value="TreeGrafter"/>
</dbReference>
<sequence length="114" mass="12840">MYALKNKVQLIGNLGNAPEVRTLESGKKMARFNVATSESYRNAKGEKITETQWHTLVAWGKVAEIAEKYLSKGKEVMIEGKLINRSYNDKDGNKKYITEVQVSEILMLGGKDMN</sequence>
<comment type="subunit">
    <text evidence="2">Homotetramer.</text>
</comment>
<dbReference type="GO" id="GO:0003697">
    <property type="term" value="F:single-stranded DNA binding"/>
    <property type="evidence" value="ECO:0007669"/>
    <property type="project" value="UniProtKB-UniRule"/>
</dbReference>
<evidence type="ECO:0000256" key="1">
    <source>
        <dbReference type="ARBA" id="ARBA00023125"/>
    </source>
</evidence>
<dbReference type="KEGG" id="lacs:H4075_19595"/>
<keyword evidence="5" id="KW-1185">Reference proteome</keyword>
<reference evidence="5" key="1">
    <citation type="submission" date="2020-08" db="EMBL/GenBank/DDBJ databases">
        <title>Lacibacter sp. S13-6-6 genome sequencing.</title>
        <authorList>
            <person name="Jin L."/>
        </authorList>
    </citation>
    <scope>NUCLEOTIDE SEQUENCE [LARGE SCALE GENOMIC DNA]</scope>
    <source>
        <strain evidence="5">S13-6-6</strain>
    </source>
</reference>
<dbReference type="InterPro" id="IPR011344">
    <property type="entry name" value="ssDNA-bd"/>
</dbReference>
<dbReference type="HAMAP" id="MF_00984">
    <property type="entry name" value="SSB"/>
    <property type="match status" value="1"/>
</dbReference>
<comment type="caution">
    <text evidence="2">Lacks conserved residue(s) required for the propagation of feature annotation.</text>
</comment>
<dbReference type="GO" id="GO:0006260">
    <property type="term" value="P:DNA replication"/>
    <property type="evidence" value="ECO:0007669"/>
    <property type="project" value="InterPro"/>
</dbReference>
<dbReference type="NCBIfam" id="TIGR00621">
    <property type="entry name" value="ssb"/>
    <property type="match status" value="1"/>
</dbReference>
<dbReference type="RefSeq" id="WP_182802506.1">
    <property type="nucleotide sequence ID" value="NZ_CP060007.1"/>
</dbReference>
<evidence type="ECO:0000313" key="4">
    <source>
        <dbReference type="EMBL" id="QNA44244.1"/>
    </source>
</evidence>
<dbReference type="PANTHER" id="PTHR10302:SF0">
    <property type="entry name" value="SINGLE-STRANDED DNA-BINDING PROTEIN, MITOCHONDRIAL"/>
    <property type="match status" value="1"/>
</dbReference>
<dbReference type="Pfam" id="PF00436">
    <property type="entry name" value="SSB"/>
    <property type="match status" value="1"/>
</dbReference>
<gene>
    <name evidence="4" type="ORF">H4075_19595</name>
</gene>
<evidence type="ECO:0000256" key="3">
    <source>
        <dbReference type="PIRNR" id="PIRNR002070"/>
    </source>
</evidence>
<protein>
    <recommendedName>
        <fullName evidence="2 3">Single-stranded DNA-binding protein</fullName>
        <shortName evidence="2">SSB</shortName>
    </recommendedName>
</protein>
<accession>A0A7G5XFJ1</accession>
<dbReference type="Proteomes" id="UP000515344">
    <property type="component" value="Chromosome"/>
</dbReference>
<dbReference type="SUPFAM" id="SSF50249">
    <property type="entry name" value="Nucleic acid-binding proteins"/>
    <property type="match status" value="1"/>
</dbReference>
<dbReference type="InterPro" id="IPR000424">
    <property type="entry name" value="Primosome_PriB/ssb"/>
</dbReference>
<organism evidence="4 5">
    <name type="scientific">Lacibacter sediminis</name>
    <dbReference type="NCBI Taxonomy" id="2760713"/>
    <lineage>
        <taxon>Bacteria</taxon>
        <taxon>Pseudomonadati</taxon>
        <taxon>Bacteroidota</taxon>
        <taxon>Chitinophagia</taxon>
        <taxon>Chitinophagales</taxon>
        <taxon>Chitinophagaceae</taxon>
        <taxon>Lacibacter</taxon>
    </lineage>
</organism>
<name>A0A7G5XFJ1_9BACT</name>
<keyword evidence="1 2" id="KW-0238">DNA-binding</keyword>
<dbReference type="PROSITE" id="PS50935">
    <property type="entry name" value="SSB"/>
    <property type="match status" value="1"/>
</dbReference>
<dbReference type="CDD" id="cd04496">
    <property type="entry name" value="SSB_OBF"/>
    <property type="match status" value="1"/>
</dbReference>
<proteinExistence type="inferred from homology"/>
<evidence type="ECO:0000256" key="2">
    <source>
        <dbReference type="HAMAP-Rule" id="MF_00984"/>
    </source>
</evidence>
<evidence type="ECO:0000313" key="5">
    <source>
        <dbReference type="Proteomes" id="UP000515344"/>
    </source>
</evidence>
<dbReference type="PIRSF" id="PIRSF002070">
    <property type="entry name" value="SSB"/>
    <property type="match status" value="1"/>
</dbReference>
<dbReference type="AlphaFoldDB" id="A0A7G5XFJ1"/>
<dbReference type="PANTHER" id="PTHR10302">
    <property type="entry name" value="SINGLE-STRANDED DNA-BINDING PROTEIN"/>
    <property type="match status" value="1"/>
</dbReference>